<dbReference type="EMBL" id="GGEC01028944">
    <property type="protein sequence ID" value="MBX09428.1"/>
    <property type="molecule type" value="Transcribed_RNA"/>
</dbReference>
<organism evidence="1">
    <name type="scientific">Rhizophora mucronata</name>
    <name type="common">Asiatic mangrove</name>
    <dbReference type="NCBI Taxonomy" id="61149"/>
    <lineage>
        <taxon>Eukaryota</taxon>
        <taxon>Viridiplantae</taxon>
        <taxon>Streptophyta</taxon>
        <taxon>Embryophyta</taxon>
        <taxon>Tracheophyta</taxon>
        <taxon>Spermatophyta</taxon>
        <taxon>Magnoliopsida</taxon>
        <taxon>eudicotyledons</taxon>
        <taxon>Gunneridae</taxon>
        <taxon>Pentapetalae</taxon>
        <taxon>rosids</taxon>
        <taxon>fabids</taxon>
        <taxon>Malpighiales</taxon>
        <taxon>Rhizophoraceae</taxon>
        <taxon>Rhizophora</taxon>
    </lineage>
</organism>
<proteinExistence type="predicted"/>
<name>A0A2P2KUP6_RHIMU</name>
<reference evidence="1" key="1">
    <citation type="submission" date="2018-02" db="EMBL/GenBank/DDBJ databases">
        <title>Rhizophora mucronata_Transcriptome.</title>
        <authorList>
            <person name="Meera S.P."/>
            <person name="Sreeshan A."/>
            <person name="Augustine A."/>
        </authorList>
    </citation>
    <scope>NUCLEOTIDE SEQUENCE</scope>
    <source>
        <tissue evidence="1">Leaf</tissue>
    </source>
</reference>
<dbReference type="AlphaFoldDB" id="A0A2P2KUP6"/>
<protein>
    <submittedName>
        <fullName evidence="1">Uncharacterized protein MANES_14G070600</fullName>
    </submittedName>
</protein>
<evidence type="ECO:0000313" key="1">
    <source>
        <dbReference type="EMBL" id="MBX09428.1"/>
    </source>
</evidence>
<sequence length="46" mass="4952">MNFIILSYCALLTTGPSLQSSSRGSDILTFLHHSTSLCTNCDAMLS</sequence>
<accession>A0A2P2KUP6</accession>